<sequence length="324" mass="34255">QPAPGNEQHQLTDRGSILNRRIWSTFHASPTAADDLTTCAHSLLASEQNEVSLRIRLTQAQQVIDTAECYLAAAVQDARRAGTSWAVIADAARVSESSAQQRWSDLKVGRLLAARLPAFPTAADPASPLGASAPIASTSCPQSRTGHKAGAARRLSRALSVLYTQAGASLEALAAEAGIPARELALILNGRRTPSWPVTFVLTSLLNGPLEDLKNLWELAQRPPSRPSLTAGEAAACLHNALRGLYLAAGEPSLAALCEGGALPARMVNAVLSGIHTPDWPTTYRLTALLGADPAIMETYWQLLDYAHLAAQRDAAGAEGDEPK</sequence>
<protein>
    <submittedName>
        <fullName evidence="1">Transcriptional regulator with XRE-family HTH domain</fullName>
    </submittedName>
</protein>
<dbReference type="EMBL" id="JACHEM010000040">
    <property type="protein sequence ID" value="MBB6440154.1"/>
    <property type="molecule type" value="Genomic_DNA"/>
</dbReference>
<evidence type="ECO:0000313" key="1">
    <source>
        <dbReference type="EMBL" id="MBB6440154.1"/>
    </source>
</evidence>
<dbReference type="InterPro" id="IPR010982">
    <property type="entry name" value="Lambda_DNA-bd_dom_sf"/>
</dbReference>
<proteinExistence type="predicted"/>
<accession>A0A7X0HM23</accession>
<evidence type="ECO:0000313" key="2">
    <source>
        <dbReference type="Proteomes" id="UP000540423"/>
    </source>
</evidence>
<name>A0A7X0HM23_9ACTN</name>
<keyword evidence="2" id="KW-1185">Reference proteome</keyword>
<dbReference type="AlphaFoldDB" id="A0A7X0HM23"/>
<dbReference type="GO" id="GO:0003677">
    <property type="term" value="F:DNA binding"/>
    <property type="evidence" value="ECO:0007669"/>
    <property type="project" value="InterPro"/>
</dbReference>
<feature type="non-terminal residue" evidence="1">
    <location>
        <position position="1"/>
    </location>
</feature>
<dbReference type="SUPFAM" id="SSF47413">
    <property type="entry name" value="lambda repressor-like DNA-binding domains"/>
    <property type="match status" value="1"/>
</dbReference>
<gene>
    <name evidence="1" type="ORF">HNQ79_006667</name>
</gene>
<organism evidence="1 2">
    <name type="scientific">Streptomyces candidus</name>
    <dbReference type="NCBI Taxonomy" id="67283"/>
    <lineage>
        <taxon>Bacteria</taxon>
        <taxon>Bacillati</taxon>
        <taxon>Actinomycetota</taxon>
        <taxon>Actinomycetes</taxon>
        <taxon>Kitasatosporales</taxon>
        <taxon>Streptomycetaceae</taxon>
        <taxon>Streptomyces</taxon>
    </lineage>
</organism>
<dbReference type="RefSeq" id="WP_185036608.1">
    <property type="nucleotide sequence ID" value="NZ_JACHEM010000040.1"/>
</dbReference>
<dbReference type="Proteomes" id="UP000540423">
    <property type="component" value="Unassembled WGS sequence"/>
</dbReference>
<comment type="caution">
    <text evidence="1">The sequence shown here is derived from an EMBL/GenBank/DDBJ whole genome shotgun (WGS) entry which is preliminary data.</text>
</comment>
<reference evidence="1 2" key="1">
    <citation type="submission" date="2020-08" db="EMBL/GenBank/DDBJ databases">
        <title>Genomic Encyclopedia of Type Strains, Phase IV (KMG-IV): sequencing the most valuable type-strain genomes for metagenomic binning, comparative biology and taxonomic classification.</title>
        <authorList>
            <person name="Goeker M."/>
        </authorList>
    </citation>
    <scope>NUCLEOTIDE SEQUENCE [LARGE SCALE GENOMIC DNA]</scope>
    <source>
        <strain evidence="1 2">DSM 40141</strain>
    </source>
</reference>